<name>A0ABP9DMC6_9ACTN</name>
<gene>
    <name evidence="1" type="ORF">GCM10023235_30090</name>
</gene>
<reference evidence="2" key="1">
    <citation type="journal article" date="2019" name="Int. J. Syst. Evol. Microbiol.">
        <title>The Global Catalogue of Microorganisms (GCM) 10K type strain sequencing project: providing services to taxonomists for standard genome sequencing and annotation.</title>
        <authorList>
            <consortium name="The Broad Institute Genomics Platform"/>
            <consortium name="The Broad Institute Genome Sequencing Center for Infectious Disease"/>
            <person name="Wu L."/>
            <person name="Ma J."/>
        </authorList>
    </citation>
    <scope>NUCLEOTIDE SEQUENCE [LARGE SCALE GENOMIC DNA]</scope>
    <source>
        <strain evidence="2">JCM 13006</strain>
    </source>
</reference>
<dbReference type="Gene3D" id="1.10.287.1060">
    <property type="entry name" value="ESAT-6-like"/>
    <property type="match status" value="1"/>
</dbReference>
<comment type="caution">
    <text evidence="1">The sequence shown here is derived from an EMBL/GenBank/DDBJ whole genome shotgun (WGS) entry which is preliminary data.</text>
</comment>
<evidence type="ECO:0008006" key="3">
    <source>
        <dbReference type="Google" id="ProtNLM"/>
    </source>
</evidence>
<dbReference type="EMBL" id="BAABIS010000001">
    <property type="protein sequence ID" value="GAA4851045.1"/>
    <property type="molecule type" value="Genomic_DNA"/>
</dbReference>
<proteinExistence type="predicted"/>
<accession>A0ABP9DMC6</accession>
<dbReference type="Proteomes" id="UP001501752">
    <property type="component" value="Unassembled WGS sequence"/>
</dbReference>
<organism evidence="1 2">
    <name type="scientific">Kitasatospora terrestris</name>
    <dbReference type="NCBI Taxonomy" id="258051"/>
    <lineage>
        <taxon>Bacteria</taxon>
        <taxon>Bacillati</taxon>
        <taxon>Actinomycetota</taxon>
        <taxon>Actinomycetes</taxon>
        <taxon>Kitasatosporales</taxon>
        <taxon>Streptomycetaceae</taxon>
        <taxon>Kitasatospora</taxon>
    </lineage>
</organism>
<protein>
    <recommendedName>
        <fullName evidence="3">PE domain-containing protein</fullName>
    </recommendedName>
</protein>
<sequence length="104" mass="11424">MSEPDFRVRPEALDRYAALIQQQREQLARIQSVLAGVEVPGGAFGHLPDSDELHEGYNEHATGEQQNLSDLMEVLDFAAEGLQDSAANYRETEDGIHTMVGGGR</sequence>
<evidence type="ECO:0000313" key="2">
    <source>
        <dbReference type="Proteomes" id="UP001501752"/>
    </source>
</evidence>
<evidence type="ECO:0000313" key="1">
    <source>
        <dbReference type="EMBL" id="GAA4851045.1"/>
    </source>
</evidence>
<keyword evidence="2" id="KW-1185">Reference proteome</keyword>
<dbReference type="RefSeq" id="WP_345697339.1">
    <property type="nucleotide sequence ID" value="NZ_BAABIS010000001.1"/>
</dbReference>